<dbReference type="EMBL" id="CAXLJM020000081">
    <property type="protein sequence ID" value="CAL8130064.1"/>
    <property type="molecule type" value="Genomic_DNA"/>
</dbReference>
<feature type="domain" description="SIAH-type" evidence="5">
    <location>
        <begin position="49"/>
        <end position="123"/>
    </location>
</feature>
<dbReference type="InterPro" id="IPR004162">
    <property type="entry name" value="SINA-like_animal"/>
</dbReference>
<evidence type="ECO:0000256" key="4">
    <source>
        <dbReference type="PROSITE-ProRule" id="PRU00455"/>
    </source>
</evidence>
<keyword evidence="3" id="KW-0862">Zinc</keyword>
<evidence type="ECO:0000256" key="2">
    <source>
        <dbReference type="ARBA" id="ARBA00022771"/>
    </source>
</evidence>
<dbReference type="InterPro" id="IPR013010">
    <property type="entry name" value="Znf_SIAH"/>
</dbReference>
<dbReference type="PROSITE" id="PS51081">
    <property type="entry name" value="ZF_SIAH"/>
    <property type="match status" value="1"/>
</dbReference>
<evidence type="ECO:0000256" key="3">
    <source>
        <dbReference type="ARBA" id="ARBA00022833"/>
    </source>
</evidence>
<dbReference type="PANTHER" id="PTHR45877">
    <property type="entry name" value="E3 UBIQUITIN-PROTEIN LIGASE SIAH2"/>
    <property type="match status" value="1"/>
</dbReference>
<name>A0ABP1RLG0_9HEXA</name>
<sequence>MFRSSRERNIPVLGICNVCISNLLECPQCRTKYGAKQIRSRVLEALLDSLMFECKFCDKGCKYLCHRNGISNHAYTCQFNPDLIPLCELLGWGDCNFPIDGAGGSSSEFRRSEIINHFTEVHKKLYNLGKRLVVAGRSIKTWMLGSFSEQEKCGAVLWGLNEDEHSPLFLFTLKINSVTQFLSFSCIQIWGADPMKKYRVDFSFVRSIPAPTPDSRDVLQSGIYKLNPLLIGWTLNAYSPREALYMLKSCPIGVYKPMLIDTKFGNSSQDSLCVDISLIA</sequence>
<keyword evidence="1" id="KW-0479">Metal-binding</keyword>
<reference evidence="6 7" key="1">
    <citation type="submission" date="2024-08" db="EMBL/GenBank/DDBJ databases">
        <authorList>
            <person name="Cucini C."/>
            <person name="Frati F."/>
        </authorList>
    </citation>
    <scope>NUCLEOTIDE SEQUENCE [LARGE SCALE GENOMIC DNA]</scope>
</reference>
<evidence type="ECO:0000259" key="5">
    <source>
        <dbReference type="PROSITE" id="PS51081"/>
    </source>
</evidence>
<dbReference type="Proteomes" id="UP001642540">
    <property type="component" value="Unassembled WGS sequence"/>
</dbReference>
<evidence type="ECO:0000256" key="1">
    <source>
        <dbReference type="ARBA" id="ARBA00022723"/>
    </source>
</evidence>
<evidence type="ECO:0000313" key="7">
    <source>
        <dbReference type="Proteomes" id="UP001642540"/>
    </source>
</evidence>
<keyword evidence="2 4" id="KW-0863">Zinc-finger</keyword>
<comment type="caution">
    <text evidence="6">The sequence shown here is derived from an EMBL/GenBank/DDBJ whole genome shotgun (WGS) entry which is preliminary data.</text>
</comment>
<proteinExistence type="predicted"/>
<gene>
    <name evidence="6" type="ORF">ODALV1_LOCUS23547</name>
</gene>
<organism evidence="6 7">
    <name type="scientific">Orchesella dallaii</name>
    <dbReference type="NCBI Taxonomy" id="48710"/>
    <lineage>
        <taxon>Eukaryota</taxon>
        <taxon>Metazoa</taxon>
        <taxon>Ecdysozoa</taxon>
        <taxon>Arthropoda</taxon>
        <taxon>Hexapoda</taxon>
        <taxon>Collembola</taxon>
        <taxon>Entomobryomorpha</taxon>
        <taxon>Entomobryoidea</taxon>
        <taxon>Orchesellidae</taxon>
        <taxon>Orchesellinae</taxon>
        <taxon>Orchesella</taxon>
    </lineage>
</organism>
<accession>A0ABP1RLG0</accession>
<protein>
    <recommendedName>
        <fullName evidence="5">SIAH-type domain-containing protein</fullName>
    </recommendedName>
</protein>
<evidence type="ECO:0000313" key="6">
    <source>
        <dbReference type="EMBL" id="CAL8130064.1"/>
    </source>
</evidence>
<dbReference type="PANTHER" id="PTHR45877:SF2">
    <property type="entry name" value="E3 UBIQUITIN-PROTEIN LIGASE SINA-RELATED"/>
    <property type="match status" value="1"/>
</dbReference>
<keyword evidence="7" id="KW-1185">Reference proteome</keyword>